<evidence type="ECO:0000256" key="6">
    <source>
        <dbReference type="ARBA" id="ARBA00022927"/>
    </source>
</evidence>
<keyword evidence="12" id="KW-0175">Coiled coil</keyword>
<dbReference type="STRING" id="857967.G0R3B8"/>
<dbReference type="GO" id="GO:0005768">
    <property type="term" value="C:endosome"/>
    <property type="evidence" value="ECO:0007669"/>
    <property type="project" value="TreeGrafter"/>
</dbReference>
<dbReference type="InterPro" id="IPR057307">
    <property type="entry name" value="PEP5_VPS11_N"/>
</dbReference>
<dbReference type="GeneID" id="14904108"/>
<dbReference type="InterPro" id="IPR057308">
    <property type="entry name" value="CHCR_PEP5_VPS11"/>
</dbReference>
<feature type="domain" description="RING-type" evidence="13">
    <location>
        <begin position="929"/>
        <end position="967"/>
    </location>
</feature>
<evidence type="ECO:0000256" key="7">
    <source>
        <dbReference type="ARBA" id="ARBA00023136"/>
    </source>
</evidence>
<dbReference type="Pfam" id="PF23356">
    <property type="entry name" value="TPR_PEP5_VPS11"/>
    <property type="match status" value="1"/>
</dbReference>
<evidence type="ECO:0000256" key="10">
    <source>
        <dbReference type="PROSITE-ProRule" id="PRU00175"/>
    </source>
</evidence>
<keyword evidence="2" id="KW-0813">Transport</keyword>
<reference evidence="14 15" key="1">
    <citation type="submission" date="2011-07" db="EMBL/GenBank/DDBJ databases">
        <authorList>
            <person name="Coyne R."/>
            <person name="Brami D."/>
            <person name="Johnson J."/>
            <person name="Hostetler J."/>
            <person name="Hannick L."/>
            <person name="Clark T."/>
            <person name="Cassidy-Hanley D."/>
            <person name="Inman J."/>
        </authorList>
    </citation>
    <scope>NUCLEOTIDE SEQUENCE [LARGE SCALE GENOMIC DNA]</scope>
    <source>
        <strain evidence="14 15">G5</strain>
    </source>
</reference>
<dbReference type="GO" id="GO:0007032">
    <property type="term" value="P:endosome organization"/>
    <property type="evidence" value="ECO:0007669"/>
    <property type="project" value="TreeGrafter"/>
</dbReference>
<proteinExistence type="inferred from homology"/>
<accession>G0R3B8</accession>
<keyword evidence="6" id="KW-0653">Protein transport</keyword>
<dbReference type="PIRSF" id="PIRSF007860">
    <property type="entry name" value="VPS11"/>
    <property type="match status" value="1"/>
</dbReference>
<dbReference type="EMBL" id="GL984297">
    <property type="protein sequence ID" value="EGR28037.1"/>
    <property type="molecule type" value="Genomic_DNA"/>
</dbReference>
<dbReference type="SUPFAM" id="SSF50978">
    <property type="entry name" value="WD40 repeat-like"/>
    <property type="match status" value="1"/>
</dbReference>
<dbReference type="PROSITE" id="PS50236">
    <property type="entry name" value="CHCR"/>
    <property type="match status" value="1"/>
</dbReference>
<dbReference type="GO" id="GO:0006886">
    <property type="term" value="P:intracellular protein transport"/>
    <property type="evidence" value="ECO:0007669"/>
    <property type="project" value="UniProtKB-UniRule"/>
</dbReference>
<dbReference type="RefSeq" id="XP_004027382.1">
    <property type="nucleotide sequence ID" value="XM_004027333.1"/>
</dbReference>
<dbReference type="PROSITE" id="PS50089">
    <property type="entry name" value="ZF_RING_2"/>
    <property type="match status" value="1"/>
</dbReference>
<dbReference type="AlphaFoldDB" id="G0R3B8"/>
<keyword evidence="3" id="KW-0479">Metal-binding</keyword>
<keyword evidence="7 9" id="KW-0472">Membrane</keyword>
<dbReference type="GO" id="GO:0030897">
    <property type="term" value="C:HOPS complex"/>
    <property type="evidence" value="ECO:0007669"/>
    <property type="project" value="TreeGrafter"/>
</dbReference>
<keyword evidence="5" id="KW-0862">Zinc</keyword>
<feature type="coiled-coil region" evidence="12">
    <location>
        <begin position="864"/>
        <end position="901"/>
    </location>
</feature>
<dbReference type="OrthoDB" id="26184at2759"/>
<evidence type="ECO:0000259" key="13">
    <source>
        <dbReference type="PROSITE" id="PS50089"/>
    </source>
</evidence>
<dbReference type="InterPro" id="IPR000547">
    <property type="entry name" value="Clathrin_H-chain/VPS_repeat"/>
</dbReference>
<name>G0R3B8_ICHMU</name>
<keyword evidence="15" id="KW-1185">Reference proteome</keyword>
<dbReference type="GO" id="GO:0006904">
    <property type="term" value="P:vesicle docking involved in exocytosis"/>
    <property type="evidence" value="ECO:0007669"/>
    <property type="project" value="TreeGrafter"/>
</dbReference>
<keyword evidence="14" id="KW-0560">Oxidoreductase</keyword>
<dbReference type="OMA" id="ENENECP"/>
<evidence type="ECO:0000256" key="12">
    <source>
        <dbReference type="SAM" id="Coils"/>
    </source>
</evidence>
<dbReference type="GO" id="GO:0016491">
    <property type="term" value="F:oxidoreductase activity"/>
    <property type="evidence" value="ECO:0007669"/>
    <property type="project" value="UniProtKB-KW"/>
</dbReference>
<dbReference type="CDD" id="cd16688">
    <property type="entry name" value="RING-H2_Vps11"/>
    <property type="match status" value="1"/>
</dbReference>
<dbReference type="InterPro" id="IPR001841">
    <property type="entry name" value="Znf_RING"/>
</dbReference>
<organism evidence="14 15">
    <name type="scientific">Ichthyophthirius multifiliis</name>
    <name type="common">White spot disease agent</name>
    <name type="synonym">Ich</name>
    <dbReference type="NCBI Taxonomy" id="5932"/>
    <lineage>
        <taxon>Eukaryota</taxon>
        <taxon>Sar</taxon>
        <taxon>Alveolata</taxon>
        <taxon>Ciliophora</taxon>
        <taxon>Intramacronucleata</taxon>
        <taxon>Oligohymenophorea</taxon>
        <taxon>Hymenostomatida</taxon>
        <taxon>Ophryoglenina</taxon>
        <taxon>Ichthyophthirius</taxon>
    </lineage>
</organism>
<evidence type="ECO:0000256" key="1">
    <source>
        <dbReference type="ARBA" id="ARBA00007070"/>
    </source>
</evidence>
<dbReference type="Proteomes" id="UP000008983">
    <property type="component" value="Unassembled WGS sequence"/>
</dbReference>
<evidence type="ECO:0000256" key="4">
    <source>
        <dbReference type="ARBA" id="ARBA00022771"/>
    </source>
</evidence>
<evidence type="ECO:0000256" key="9">
    <source>
        <dbReference type="PIRNR" id="PIRNR007860"/>
    </source>
</evidence>
<dbReference type="InterPro" id="IPR036322">
    <property type="entry name" value="WD40_repeat_dom_sf"/>
</dbReference>
<dbReference type="Pfam" id="PF23341">
    <property type="entry name" value="PEP5_VPS11_N"/>
    <property type="match status" value="1"/>
</dbReference>
<dbReference type="GO" id="GO:0030674">
    <property type="term" value="F:protein-macromolecule adaptor activity"/>
    <property type="evidence" value="ECO:0007669"/>
    <property type="project" value="TreeGrafter"/>
</dbReference>
<dbReference type="eggNOG" id="KOG2114">
    <property type="taxonomic scope" value="Eukaryota"/>
</dbReference>
<feature type="repeat" description="CHCR" evidence="11">
    <location>
        <begin position="412"/>
        <end position="569"/>
    </location>
</feature>
<evidence type="ECO:0000256" key="3">
    <source>
        <dbReference type="ARBA" id="ARBA00022723"/>
    </source>
</evidence>
<evidence type="ECO:0000256" key="11">
    <source>
        <dbReference type="PROSITE-ProRule" id="PRU01006"/>
    </source>
</evidence>
<dbReference type="GO" id="GO:0007033">
    <property type="term" value="P:vacuole organization"/>
    <property type="evidence" value="ECO:0007669"/>
    <property type="project" value="TreeGrafter"/>
</dbReference>
<protein>
    <recommendedName>
        <fullName evidence="9">Vacuolar protein sorting-associated protein 11 homolog</fullName>
    </recommendedName>
</protein>
<comment type="subcellular location">
    <subcellularLocation>
        <location evidence="8">Endomembrane system</location>
        <topology evidence="8">Peripheral membrane protein</topology>
        <orientation evidence="8">Cytoplasmic side</orientation>
    </subcellularLocation>
</comment>
<dbReference type="GO" id="GO:0048284">
    <property type="term" value="P:organelle fusion"/>
    <property type="evidence" value="ECO:0007669"/>
    <property type="project" value="TreeGrafter"/>
</dbReference>
<dbReference type="PANTHER" id="PTHR23323">
    <property type="entry name" value="VACUOLAR PROTEIN SORTING-ASSOCIATED PROTEIN"/>
    <property type="match status" value="1"/>
</dbReference>
<gene>
    <name evidence="14" type="ORF">IMG5_184390</name>
</gene>
<evidence type="ECO:0000256" key="2">
    <source>
        <dbReference type="ARBA" id="ARBA00022448"/>
    </source>
</evidence>
<dbReference type="FunCoup" id="G0R3B8">
    <property type="interactions" value="296"/>
</dbReference>
<evidence type="ECO:0000256" key="5">
    <source>
        <dbReference type="ARBA" id="ARBA00022833"/>
    </source>
</evidence>
<dbReference type="PANTHER" id="PTHR23323:SF24">
    <property type="entry name" value="VACUOLAR PROTEIN SORTING-ASSOCIATED PROTEIN 11 HOMOLOG"/>
    <property type="match status" value="1"/>
</dbReference>
<evidence type="ECO:0000313" key="14">
    <source>
        <dbReference type="EMBL" id="EGR28037.1"/>
    </source>
</evidence>
<evidence type="ECO:0000256" key="8">
    <source>
        <dbReference type="ARBA" id="ARBA00029433"/>
    </source>
</evidence>
<sequence length="1020" mass="121191">MQQKTQKGEQQYKKFQFFQETEIEDKSKNHTEHSLSDVDISKGEYINHRLYFCSKKLSTIFIHEKDQIIYSFQPFQHQLYSIYKSPQYLLAYGSESQEHTYSYLKIYSPEQQQENPLKLIRTIQIGKNLQSKDCMSFTLTQDLTAIALGFKDGNVILLKSIDLASQAYKEFNIKPSNQRIKQLFLSKIDQCIHLFVCTDENIQCWQDCTKKHILYQPGGQLFDLTAKGTLIGCCNADNSTIMEFDIKEKLRQFAFEDENWLKNVNQKIYINFQNINLINFFLKKKQEIRCFKNNYLIILSFQKEDFQITIFDLLNEYIAFKQNYKSIQQLIISQNFIHLMHMTQKGEKKLIKLVERENAYKIEYFFKRSFYEVAWKFAKNQNSDLSLLAEISRLHGDNLYGKGEFELAIKKYIETVGYIEPSYIIRKFLDVAHIDYLIQYLEEVHSKKQADKHHTALLLNCFVKQKDIKKLDKFLNEQNYDSQLFDIETAIKVCRESKNLDLALRLAEQNKQSEQYLDILLEEEEMENNGKSASKAIDYIRTKVDLQDKVKFILEFGQKLMKNNPKECLELIQKIVLLSHIATQINSKRSQSNQAELKITDMKSKQVLQYFSLSEQDAEQISQTTFRKPDEFFHIFISGKDDQLEAYLKFLLEEVDNLQNDKAVFHRFFEFYLEIYQDDSKNEMYLLIFFQQQNYYYIYNRKIGPLTLKENVKFQIIDVLKNPKYEKKYDKNHLLVLFKMYNFAPGIIHLCQQMQLKEELLNFYITNNESDKIIELCSTESQETNLWVQVMYIVFKIILKIQKKALKYFTKQTKNEKVQADNEKKLNTILLNIQNLNTLSPLLVLNILAKNKNVKFKSIKDYFIKKLEEDQKQIQKDQEIVNKNTNQAKEHREEYQKIKTQAKAIFLNKKNKKNRYLFITFQVFNIKKCSDCETDLSNPRVHFMCGHSYHEGCLHNERKEKECEKCSLEFKSVLERKEQFDSQINDSKQFLESLNQSNNKFDIISGYLGKGLFSRNMLNK</sequence>
<dbReference type="GO" id="GO:0008270">
    <property type="term" value="F:zinc ion binding"/>
    <property type="evidence" value="ECO:0007669"/>
    <property type="project" value="UniProtKB-KW"/>
</dbReference>
<comment type="similarity">
    <text evidence="1 9">Belongs to the VPS11 family.</text>
</comment>
<evidence type="ECO:0000313" key="15">
    <source>
        <dbReference type="Proteomes" id="UP000008983"/>
    </source>
</evidence>
<keyword evidence="4 10" id="KW-0863">Zinc-finger</keyword>
<dbReference type="InParanoid" id="G0R3B8"/>
<dbReference type="InterPro" id="IPR016528">
    <property type="entry name" value="VPS11"/>
</dbReference>